<dbReference type="Proteomes" id="UP001162164">
    <property type="component" value="Unassembled WGS sequence"/>
</dbReference>
<gene>
    <name evidence="2" type="ORF">NQ317_001398</name>
</gene>
<keyword evidence="3" id="KW-1185">Reference proteome</keyword>
<protein>
    <submittedName>
        <fullName evidence="2">Uncharacterized protein</fullName>
    </submittedName>
</protein>
<sequence length="1215" mass="139144">MDKKPLKELLELCKKAGFREVYSSLNSSYGKIDNKCAISLIVGCCNACVSNMSSPEKVSEEDLYVLLDYLTSFIIELNETEMLSYLQSIFFILKLFVKKKCYTTIAKSEKIVVPRFLGKILIKKHIDTYQSSANLLCTLVSKTCTEKEIKCSELLLKICFLASTIYVPSESIDKSSDNINECLSALKSLKNPLTRQLIENKLNPLLYTVVISYYKSTDCQKWFSFSEECQLVIFELIYGLGKLEAESKFTCQCKCPIKRNIYQSFMYSQHICALIELSVNGPNKTSITYHEKSLKLIGKFCENIRILKENNCEKWKNAWNLIGLSIYNIGVHLYQKTNDACLPYFYMLIKHFIQFENKHGVGLLKFSMITSSFTVICALNAKDYKKCMAFSALGILLCPDQRETIIGNWIKAKVSQRDAKTSEGEDVQKITLASAFTKFKPDIFNIIDDEEFLSDAEKVELLIVELEQYKKRWKSKIPMMAALKELCDVADLNTSVKVIVHIFGDCEMNLHDDVPRILHRTLKLYEKENLNKSLNIFSSVITEEFTGCFENVSNSMLYDLLLKISYEFRLHRHSVRNLQALQTALKVAQADNNPCHILKCVAFIIENSDIGKSYVKNLIKFGDDIIEKNKAKGSTDIEVLLTYYVCKAKAYLYHDYKEAYRIYEMVNDLYESMVEKDGFELVKSQLLILHYKFVMMPCSYRIVDHEKSTLLTIHNANAIVFEAYNKMKTGNAYELSILLEANDELAKLYYNLRCPREVRAYCRETVILAQKLVLPLRCATYLVYLAHADLKSTRYDDCQVKLNGLADILCLTKRDMQAPEETGPPKFTNMEKEVEAVTNEMQEMVLDLPVPNHYKRQFSPSSPTLVIQPFHLPSFLSHNTNCDCFCCICFEYQELVLEKIRLDAFINVKRGNPKVARDFFVGALDLYDWYIRRYKAYRDSVSKFLAADLVPVFEKEFLVAFGSVLLNYSAHLMRDNHKSEAMNLTDKLICLLMPRKAELPNLYSEALVQKLGYLTDIPEITVESDKVQLEVDESADLARTPESKHSRVVIPPQLSPTLTAPKRIQKKCLKFNLSPDNDEVSDERRKKSPKRVPKTPAPKIEIYDDLSLKTKTPLPKVQIFTDTKKSARKKGPNINDAFLASDGAEACTPTVSMPSKNEGVLKSRTKLLTEKLRQSSRKTEKMMRTAWRTSEWGGVEGGQSVGQGAIKRTTRQRKL</sequence>
<evidence type="ECO:0000313" key="2">
    <source>
        <dbReference type="EMBL" id="KAJ8973354.1"/>
    </source>
</evidence>
<comment type="caution">
    <text evidence="2">The sequence shown here is derived from an EMBL/GenBank/DDBJ whole genome shotgun (WGS) entry which is preliminary data.</text>
</comment>
<evidence type="ECO:0000256" key="1">
    <source>
        <dbReference type="SAM" id="MobiDB-lite"/>
    </source>
</evidence>
<organism evidence="2 3">
    <name type="scientific">Molorchus minor</name>
    <dbReference type="NCBI Taxonomy" id="1323400"/>
    <lineage>
        <taxon>Eukaryota</taxon>
        <taxon>Metazoa</taxon>
        <taxon>Ecdysozoa</taxon>
        <taxon>Arthropoda</taxon>
        <taxon>Hexapoda</taxon>
        <taxon>Insecta</taxon>
        <taxon>Pterygota</taxon>
        <taxon>Neoptera</taxon>
        <taxon>Endopterygota</taxon>
        <taxon>Coleoptera</taxon>
        <taxon>Polyphaga</taxon>
        <taxon>Cucujiformia</taxon>
        <taxon>Chrysomeloidea</taxon>
        <taxon>Cerambycidae</taxon>
        <taxon>Lamiinae</taxon>
        <taxon>Monochamini</taxon>
        <taxon>Molorchus</taxon>
    </lineage>
</organism>
<feature type="region of interest" description="Disordered" evidence="1">
    <location>
        <begin position="1193"/>
        <end position="1215"/>
    </location>
</feature>
<accession>A0ABQ9J5G1</accession>
<proteinExistence type="predicted"/>
<name>A0ABQ9J5G1_9CUCU</name>
<dbReference type="EMBL" id="JAPWTJ010001187">
    <property type="protein sequence ID" value="KAJ8973354.1"/>
    <property type="molecule type" value="Genomic_DNA"/>
</dbReference>
<feature type="region of interest" description="Disordered" evidence="1">
    <location>
        <begin position="1075"/>
        <end position="1097"/>
    </location>
</feature>
<reference evidence="2" key="1">
    <citation type="journal article" date="2023" name="Insect Mol. Biol.">
        <title>Genome sequencing provides insights into the evolution of gene families encoding plant cell wall-degrading enzymes in longhorned beetles.</title>
        <authorList>
            <person name="Shin N.R."/>
            <person name="Okamura Y."/>
            <person name="Kirsch R."/>
            <person name="Pauchet Y."/>
        </authorList>
    </citation>
    <scope>NUCLEOTIDE SEQUENCE</scope>
    <source>
        <strain evidence="2">MMC_N1</strain>
    </source>
</reference>
<evidence type="ECO:0000313" key="3">
    <source>
        <dbReference type="Proteomes" id="UP001162164"/>
    </source>
</evidence>